<accession>A0A9P7VNK9</accession>
<keyword evidence="1" id="KW-0812">Transmembrane</keyword>
<feature type="transmembrane region" description="Helical" evidence="1">
    <location>
        <begin position="758"/>
        <end position="791"/>
    </location>
</feature>
<comment type="caution">
    <text evidence="2">The sequence shown here is derived from an EMBL/GenBank/DDBJ whole genome shotgun (WGS) entry which is preliminary data.</text>
</comment>
<dbReference type="EMBL" id="MU250542">
    <property type="protein sequence ID" value="KAG7443927.1"/>
    <property type="molecule type" value="Genomic_DNA"/>
</dbReference>
<dbReference type="GeneID" id="66109042"/>
<sequence length="795" mass="89195">MNKLTSSSKTTMTPSGNSNDAITVSLQLANGIVAVGEMVPVVGGFLKGLGGVAVVFLTNLELYQKNKEDVKDLAKDITDILIIVRDAGIKISAVPEGVTYIEDLRKACFGFQEFLSKLTTQVRDIERSRRGPWKAIREFVASQNVKGEIDGHRQAMETAKSNLMLSLTLKSNASISQINHGISSLQTSQTELMAVTHDIHDIRRDVSHMRTNTRNPVVNNKFHSLLYGDIQLREIWAKNNFSESYTRRTGESVTFVADVSTSNRVMVVKEYSGDLGLVEWKKQLDIHSVAKRHPNLRQLYGVVESGSTPCLVFHGNADEMTWTEFLKLFDKRLEPLAYCLLTCGFYRAFIFSLTNLQATFHSKTRALPQMGVSYSMTYKSMTSISTIFLADMYRPVSPEIQRSFDLFLRCRQAPLIVKEHLLFYYDVISAGVSRYRNVSFPLDLDTLFGKIVVSDTLSGRHFMVDFPEDKPLSVGIWMFELSETGNLLELPNGLWRYTLSENIRTIDLDCLLQLTTAAKRELLFPWFSQGPRILAQIGMGSDDPLPQLVVSQLTQRHFTICVEADPKVHRPPTSDLYLFIGAPFPTNNQQVYVPDVYLSSDPHGAKNGEEHASDNVYTYSVEDFGHDVLFHPSRTLGSTTLLHETCGFHPMSLDVAKYLDQSELSIHLVQDEAMKTEITERLAECSSSVVNESVVPRERLERYIDMLKDFESKYNHDASSGGDLSQSELRTYEVESDGVITPEDTSESSAIRSPIPRISLGIFIVGSIIAVLVDSMLIRVTVLIGFCVYACGHRF</sequence>
<reference evidence="2" key="1">
    <citation type="submission" date="2020-11" db="EMBL/GenBank/DDBJ databases">
        <title>Adaptations for nitrogen fixation in a non-lichenized fungal sporocarp promotes dispersal by wood-feeding termites.</title>
        <authorList>
            <consortium name="DOE Joint Genome Institute"/>
            <person name="Koch R.A."/>
            <person name="Yoon G."/>
            <person name="Arayal U."/>
            <person name="Lail K."/>
            <person name="Amirebrahimi M."/>
            <person name="Labutti K."/>
            <person name="Lipzen A."/>
            <person name="Riley R."/>
            <person name="Barry K."/>
            <person name="Henrissat B."/>
            <person name="Grigoriev I.V."/>
            <person name="Herr J.R."/>
            <person name="Aime M.C."/>
        </authorList>
    </citation>
    <scope>NUCLEOTIDE SEQUENCE</scope>
    <source>
        <strain evidence="2">MCA 3950</strain>
    </source>
</reference>
<proteinExistence type="predicted"/>
<dbReference type="AlphaFoldDB" id="A0A9P7VNK9"/>
<organism evidence="2 3">
    <name type="scientific">Guyanagaster necrorhizus</name>
    <dbReference type="NCBI Taxonomy" id="856835"/>
    <lineage>
        <taxon>Eukaryota</taxon>
        <taxon>Fungi</taxon>
        <taxon>Dikarya</taxon>
        <taxon>Basidiomycota</taxon>
        <taxon>Agaricomycotina</taxon>
        <taxon>Agaricomycetes</taxon>
        <taxon>Agaricomycetidae</taxon>
        <taxon>Agaricales</taxon>
        <taxon>Marasmiineae</taxon>
        <taxon>Physalacriaceae</taxon>
        <taxon>Guyanagaster</taxon>
    </lineage>
</organism>
<dbReference type="RefSeq" id="XP_043037427.1">
    <property type="nucleotide sequence ID" value="XM_043186745.1"/>
</dbReference>
<keyword evidence="1" id="KW-1133">Transmembrane helix</keyword>
<gene>
    <name evidence="2" type="ORF">BT62DRAFT_934510</name>
</gene>
<evidence type="ECO:0000313" key="2">
    <source>
        <dbReference type="EMBL" id="KAG7443927.1"/>
    </source>
</evidence>
<evidence type="ECO:0000256" key="1">
    <source>
        <dbReference type="SAM" id="Phobius"/>
    </source>
</evidence>
<keyword evidence="3" id="KW-1185">Reference proteome</keyword>
<dbReference type="OrthoDB" id="2919327at2759"/>
<evidence type="ECO:0000313" key="3">
    <source>
        <dbReference type="Proteomes" id="UP000812287"/>
    </source>
</evidence>
<keyword evidence="1" id="KW-0472">Membrane</keyword>
<dbReference type="Proteomes" id="UP000812287">
    <property type="component" value="Unassembled WGS sequence"/>
</dbReference>
<name>A0A9P7VNK9_9AGAR</name>
<protein>
    <submittedName>
        <fullName evidence="2">Uncharacterized protein</fullName>
    </submittedName>
</protein>